<keyword evidence="3" id="KW-1185">Reference proteome</keyword>
<reference evidence="2" key="1">
    <citation type="journal article" date="2022" name="bioRxiv">
        <title>Sequencing and chromosome-scale assembly of the giantPleurodeles waltlgenome.</title>
        <authorList>
            <person name="Brown T."/>
            <person name="Elewa A."/>
            <person name="Iarovenko S."/>
            <person name="Subramanian E."/>
            <person name="Araus A.J."/>
            <person name="Petzold A."/>
            <person name="Susuki M."/>
            <person name="Suzuki K.-i.T."/>
            <person name="Hayashi T."/>
            <person name="Toyoda A."/>
            <person name="Oliveira C."/>
            <person name="Osipova E."/>
            <person name="Leigh N.D."/>
            <person name="Simon A."/>
            <person name="Yun M.H."/>
        </authorList>
    </citation>
    <scope>NUCLEOTIDE SEQUENCE</scope>
    <source>
        <strain evidence="2">20211129_DDA</strain>
        <tissue evidence="2">Liver</tissue>
    </source>
</reference>
<dbReference type="AlphaFoldDB" id="A0AAV7QN75"/>
<sequence>MYNLRSVDVQMTRTLSRDRPSDTKDVGSKTETGQSQRTSLQGKIDTVVAEVNILRMEHRKLADRVTTAETTLETAQPDIEEMKLRLQHQESEIHYCTSTQTKQKAVLDVIM</sequence>
<dbReference type="Proteomes" id="UP001066276">
    <property type="component" value="Chromosome 6"/>
</dbReference>
<gene>
    <name evidence="2" type="ORF">NDU88_008289</name>
</gene>
<feature type="compositionally biased region" description="Basic and acidic residues" evidence="1">
    <location>
        <begin position="15"/>
        <end position="28"/>
    </location>
</feature>
<organism evidence="2 3">
    <name type="scientific">Pleurodeles waltl</name>
    <name type="common">Iberian ribbed newt</name>
    <dbReference type="NCBI Taxonomy" id="8319"/>
    <lineage>
        <taxon>Eukaryota</taxon>
        <taxon>Metazoa</taxon>
        <taxon>Chordata</taxon>
        <taxon>Craniata</taxon>
        <taxon>Vertebrata</taxon>
        <taxon>Euteleostomi</taxon>
        <taxon>Amphibia</taxon>
        <taxon>Batrachia</taxon>
        <taxon>Caudata</taxon>
        <taxon>Salamandroidea</taxon>
        <taxon>Salamandridae</taxon>
        <taxon>Pleurodelinae</taxon>
        <taxon>Pleurodeles</taxon>
    </lineage>
</organism>
<accession>A0AAV7QN75</accession>
<proteinExistence type="predicted"/>
<dbReference type="EMBL" id="JANPWB010000010">
    <property type="protein sequence ID" value="KAJ1141961.1"/>
    <property type="molecule type" value="Genomic_DNA"/>
</dbReference>
<comment type="caution">
    <text evidence="2">The sequence shown here is derived from an EMBL/GenBank/DDBJ whole genome shotgun (WGS) entry which is preliminary data.</text>
</comment>
<evidence type="ECO:0000313" key="2">
    <source>
        <dbReference type="EMBL" id="KAJ1141961.1"/>
    </source>
</evidence>
<feature type="compositionally biased region" description="Polar residues" evidence="1">
    <location>
        <begin position="29"/>
        <end position="41"/>
    </location>
</feature>
<evidence type="ECO:0000313" key="3">
    <source>
        <dbReference type="Proteomes" id="UP001066276"/>
    </source>
</evidence>
<protein>
    <submittedName>
        <fullName evidence="2">Uncharacterized protein</fullName>
    </submittedName>
</protein>
<feature type="region of interest" description="Disordered" evidence="1">
    <location>
        <begin position="1"/>
        <end position="41"/>
    </location>
</feature>
<evidence type="ECO:0000256" key="1">
    <source>
        <dbReference type="SAM" id="MobiDB-lite"/>
    </source>
</evidence>
<name>A0AAV7QN75_PLEWA</name>
<dbReference type="SUPFAM" id="SSF57997">
    <property type="entry name" value="Tropomyosin"/>
    <property type="match status" value="1"/>
</dbReference>